<keyword evidence="2" id="KW-1185">Reference proteome</keyword>
<accession>A0A087TEE7</accession>
<gene>
    <name evidence="1" type="ORF">X975_03793</name>
</gene>
<dbReference type="Proteomes" id="UP000054359">
    <property type="component" value="Unassembled WGS sequence"/>
</dbReference>
<reference evidence="1 2" key="1">
    <citation type="submission" date="2013-11" db="EMBL/GenBank/DDBJ databases">
        <title>Genome sequencing of Stegodyphus mimosarum.</title>
        <authorList>
            <person name="Bechsgaard J."/>
        </authorList>
    </citation>
    <scope>NUCLEOTIDE SEQUENCE [LARGE SCALE GENOMIC DNA]</scope>
</reference>
<protein>
    <submittedName>
        <fullName evidence="1">Uncharacterized protein</fullName>
    </submittedName>
</protein>
<evidence type="ECO:0000313" key="1">
    <source>
        <dbReference type="EMBL" id="KFM63486.1"/>
    </source>
</evidence>
<evidence type="ECO:0000313" key="2">
    <source>
        <dbReference type="Proteomes" id="UP000054359"/>
    </source>
</evidence>
<dbReference type="EMBL" id="KK114845">
    <property type="protein sequence ID" value="KFM63486.1"/>
    <property type="molecule type" value="Genomic_DNA"/>
</dbReference>
<organism evidence="1 2">
    <name type="scientific">Stegodyphus mimosarum</name>
    <name type="common">African social velvet spider</name>
    <dbReference type="NCBI Taxonomy" id="407821"/>
    <lineage>
        <taxon>Eukaryota</taxon>
        <taxon>Metazoa</taxon>
        <taxon>Ecdysozoa</taxon>
        <taxon>Arthropoda</taxon>
        <taxon>Chelicerata</taxon>
        <taxon>Arachnida</taxon>
        <taxon>Araneae</taxon>
        <taxon>Araneomorphae</taxon>
        <taxon>Entelegynae</taxon>
        <taxon>Eresoidea</taxon>
        <taxon>Eresidae</taxon>
        <taxon>Stegodyphus</taxon>
    </lineage>
</organism>
<proteinExistence type="predicted"/>
<dbReference type="AlphaFoldDB" id="A0A087TEE7"/>
<sequence length="52" mass="6058">MYGTIIPITCNHKVRWSKSPQFISIPGDKKLLSILFPLQDERILKLLFSEEL</sequence>
<feature type="non-terminal residue" evidence="1">
    <location>
        <position position="52"/>
    </location>
</feature>
<name>A0A087TEE7_STEMI</name>